<sequence length="79" mass="9602">MNNKSKFISQFHRLQMIWAQYFIIIFAVRTIQPKNYWRGVCALELWVRRRVYSLTQRSMAVDDVAELRRGVRRPLCLRT</sequence>
<evidence type="ECO:0000313" key="1">
    <source>
        <dbReference type="Proteomes" id="UP000887572"/>
    </source>
</evidence>
<dbReference type="WBParaSite" id="Gr19_v10_g9450.t1">
    <property type="protein sequence ID" value="Gr19_v10_g9450.t1"/>
    <property type="gene ID" value="Gr19_v10_g9450"/>
</dbReference>
<dbReference type="AlphaFoldDB" id="A0A914IFQ0"/>
<organism evidence="1 2">
    <name type="scientific">Globodera rostochiensis</name>
    <name type="common">Golden nematode worm</name>
    <name type="synonym">Heterodera rostochiensis</name>
    <dbReference type="NCBI Taxonomy" id="31243"/>
    <lineage>
        <taxon>Eukaryota</taxon>
        <taxon>Metazoa</taxon>
        <taxon>Ecdysozoa</taxon>
        <taxon>Nematoda</taxon>
        <taxon>Chromadorea</taxon>
        <taxon>Rhabditida</taxon>
        <taxon>Tylenchina</taxon>
        <taxon>Tylenchomorpha</taxon>
        <taxon>Tylenchoidea</taxon>
        <taxon>Heteroderidae</taxon>
        <taxon>Heteroderinae</taxon>
        <taxon>Globodera</taxon>
    </lineage>
</organism>
<dbReference type="Proteomes" id="UP000887572">
    <property type="component" value="Unplaced"/>
</dbReference>
<accession>A0A914IFQ0</accession>
<proteinExistence type="predicted"/>
<keyword evidence="1" id="KW-1185">Reference proteome</keyword>
<name>A0A914IFQ0_GLORO</name>
<protein>
    <submittedName>
        <fullName evidence="2">Uncharacterized protein</fullName>
    </submittedName>
</protein>
<reference evidence="2" key="1">
    <citation type="submission" date="2022-11" db="UniProtKB">
        <authorList>
            <consortium name="WormBaseParasite"/>
        </authorList>
    </citation>
    <scope>IDENTIFICATION</scope>
</reference>
<evidence type="ECO:0000313" key="2">
    <source>
        <dbReference type="WBParaSite" id="Gr19_v10_g9450.t1"/>
    </source>
</evidence>